<evidence type="ECO:0000313" key="1">
    <source>
        <dbReference type="EMBL" id="KYC64500.1"/>
    </source>
</evidence>
<dbReference type="Proteomes" id="UP000075304">
    <property type="component" value="Unassembled WGS sequence"/>
</dbReference>
<sequence>MAHSIMKELDFFPHEIPGTADFLGVVSLNGAVFAVCC</sequence>
<dbReference type="PATRIC" id="fig|1398.25.peg.604"/>
<reference evidence="1 2" key="1">
    <citation type="submission" date="2016-01" db="EMBL/GenBank/DDBJ databases">
        <title>Genome Sequences of Twelve Sporeforming Bacillus Species Isolated from Foods.</title>
        <authorList>
            <person name="Berendsen E.M."/>
            <person name="Wells-Bennik M.H."/>
            <person name="Krawcyk A.O."/>
            <person name="De Jong A."/>
            <person name="Holsappel S."/>
            <person name="Eijlander R.T."/>
            <person name="Kuipers O.P."/>
        </authorList>
    </citation>
    <scope>NUCLEOTIDE SEQUENCE [LARGE SCALE GENOMIC DNA]</scope>
    <source>
        <strain evidence="1 2">B4099</strain>
    </source>
</reference>
<organism evidence="1 2">
    <name type="scientific">Heyndrickxia coagulans</name>
    <name type="common">Weizmannia coagulans</name>
    <dbReference type="NCBI Taxonomy" id="1398"/>
    <lineage>
        <taxon>Bacteria</taxon>
        <taxon>Bacillati</taxon>
        <taxon>Bacillota</taxon>
        <taxon>Bacilli</taxon>
        <taxon>Bacillales</taxon>
        <taxon>Bacillaceae</taxon>
        <taxon>Heyndrickxia</taxon>
    </lineage>
</organism>
<evidence type="ECO:0000313" key="2">
    <source>
        <dbReference type="Proteomes" id="UP000075304"/>
    </source>
</evidence>
<gene>
    <name evidence="1" type="ORF">B4099_1016</name>
</gene>
<name>A0A150K4G0_HEYCO</name>
<dbReference type="AlphaFoldDB" id="A0A150K4G0"/>
<protein>
    <submittedName>
        <fullName evidence="1">Uncharacterized protein</fullName>
    </submittedName>
</protein>
<comment type="caution">
    <text evidence="1">The sequence shown here is derived from an EMBL/GenBank/DDBJ whole genome shotgun (WGS) entry which is preliminary data.</text>
</comment>
<dbReference type="EMBL" id="LQYI01000099">
    <property type="protein sequence ID" value="KYC64500.1"/>
    <property type="molecule type" value="Genomic_DNA"/>
</dbReference>
<accession>A0A150K4G0</accession>
<proteinExistence type="predicted"/>